<sequence>MSYANSVDLTLYKFEEFHFRGYLVFQCVEQQSRRAFCSSLQYYLHLSAVPVPILMYSLIEFPSKSSLKW</sequence>
<dbReference type="Proteomes" id="UP000054630">
    <property type="component" value="Unassembled WGS sequence"/>
</dbReference>
<dbReference type="AlphaFoldDB" id="A0A0V0RCS9"/>
<keyword evidence="1" id="KW-0472">Membrane</keyword>
<protein>
    <submittedName>
        <fullName evidence="2">Uncharacterized protein</fullName>
    </submittedName>
</protein>
<feature type="transmembrane region" description="Helical" evidence="1">
    <location>
        <begin position="42"/>
        <end position="59"/>
    </location>
</feature>
<proteinExistence type="predicted"/>
<keyword evidence="1" id="KW-0812">Transmembrane</keyword>
<gene>
    <name evidence="2" type="ORF">T07_4397</name>
</gene>
<comment type="caution">
    <text evidence="2">The sequence shown here is derived from an EMBL/GenBank/DDBJ whole genome shotgun (WGS) entry which is preliminary data.</text>
</comment>
<accession>A0A0V0RCS9</accession>
<organism evidence="2 3">
    <name type="scientific">Trichinella nelsoni</name>
    <dbReference type="NCBI Taxonomy" id="6336"/>
    <lineage>
        <taxon>Eukaryota</taxon>
        <taxon>Metazoa</taxon>
        <taxon>Ecdysozoa</taxon>
        <taxon>Nematoda</taxon>
        <taxon>Enoplea</taxon>
        <taxon>Dorylaimia</taxon>
        <taxon>Trichinellida</taxon>
        <taxon>Trichinellidae</taxon>
        <taxon>Trichinella</taxon>
    </lineage>
</organism>
<keyword evidence="3" id="KW-1185">Reference proteome</keyword>
<evidence type="ECO:0000313" key="3">
    <source>
        <dbReference type="Proteomes" id="UP000054630"/>
    </source>
</evidence>
<name>A0A0V0RCS9_9BILA</name>
<keyword evidence="1" id="KW-1133">Transmembrane helix</keyword>
<evidence type="ECO:0000256" key="1">
    <source>
        <dbReference type="SAM" id="Phobius"/>
    </source>
</evidence>
<dbReference type="EMBL" id="JYDL01000860">
    <property type="protein sequence ID" value="KRX12074.1"/>
    <property type="molecule type" value="Genomic_DNA"/>
</dbReference>
<evidence type="ECO:0000313" key="2">
    <source>
        <dbReference type="EMBL" id="KRX12074.1"/>
    </source>
</evidence>
<reference evidence="2 3" key="1">
    <citation type="submission" date="2015-01" db="EMBL/GenBank/DDBJ databases">
        <title>Evolution of Trichinella species and genotypes.</title>
        <authorList>
            <person name="Korhonen P.K."/>
            <person name="Edoardo P."/>
            <person name="Giuseppe L.R."/>
            <person name="Gasser R.B."/>
        </authorList>
    </citation>
    <scope>NUCLEOTIDE SEQUENCE [LARGE SCALE GENOMIC DNA]</scope>
    <source>
        <strain evidence="2">ISS37</strain>
    </source>
</reference>